<dbReference type="Proteomes" id="UP001500274">
    <property type="component" value="Unassembled WGS sequence"/>
</dbReference>
<accession>A0ABN3PBF5</accession>
<dbReference type="EMBL" id="BAAARI010000011">
    <property type="protein sequence ID" value="GAA2577177.1"/>
    <property type="molecule type" value="Genomic_DNA"/>
</dbReference>
<name>A0ABN3PBF5_9MICO</name>
<evidence type="ECO:0000313" key="1">
    <source>
        <dbReference type="EMBL" id="GAA2577177.1"/>
    </source>
</evidence>
<evidence type="ECO:0000313" key="2">
    <source>
        <dbReference type="Proteomes" id="UP001500274"/>
    </source>
</evidence>
<gene>
    <name evidence="1" type="ORF">GCM10009862_15630</name>
</gene>
<organism evidence="1 2">
    <name type="scientific">Microbacterium binotii</name>
    <dbReference type="NCBI Taxonomy" id="462710"/>
    <lineage>
        <taxon>Bacteria</taxon>
        <taxon>Bacillati</taxon>
        <taxon>Actinomycetota</taxon>
        <taxon>Actinomycetes</taxon>
        <taxon>Micrococcales</taxon>
        <taxon>Microbacteriaceae</taxon>
        <taxon>Microbacterium</taxon>
    </lineage>
</organism>
<comment type="caution">
    <text evidence="1">The sequence shown here is derived from an EMBL/GenBank/DDBJ whole genome shotgun (WGS) entry which is preliminary data.</text>
</comment>
<proteinExistence type="predicted"/>
<sequence length="111" mass="12431">MSCVRGTVPCVGGKRVSDEKLQQVTAGVAPIGLPQQAYGPEPMKWLEPRDRVQVRAWVQWPDRPAEQRLAVVLGMNDRVVHIAFIDPVGGERRLTVWRNAVRRPTATPPRT</sequence>
<reference evidence="1 2" key="1">
    <citation type="journal article" date="2019" name="Int. J. Syst. Evol. Microbiol.">
        <title>The Global Catalogue of Microorganisms (GCM) 10K type strain sequencing project: providing services to taxonomists for standard genome sequencing and annotation.</title>
        <authorList>
            <consortium name="The Broad Institute Genomics Platform"/>
            <consortium name="The Broad Institute Genome Sequencing Center for Infectious Disease"/>
            <person name="Wu L."/>
            <person name="Ma J."/>
        </authorList>
    </citation>
    <scope>NUCLEOTIDE SEQUENCE [LARGE SCALE GENOMIC DNA]</scope>
    <source>
        <strain evidence="1 2">JCM 16365</strain>
    </source>
</reference>
<protein>
    <submittedName>
        <fullName evidence="1">Uncharacterized protein</fullName>
    </submittedName>
</protein>
<keyword evidence="2" id="KW-1185">Reference proteome</keyword>